<dbReference type="EMBL" id="KQ459989">
    <property type="protein sequence ID" value="KPJ18621.1"/>
    <property type="molecule type" value="Genomic_DNA"/>
</dbReference>
<name>A0A194RRF2_PAPMA</name>
<protein>
    <submittedName>
        <fullName evidence="2">Uncharacterized protein</fullName>
    </submittedName>
</protein>
<organism evidence="2 3">
    <name type="scientific">Papilio machaon</name>
    <name type="common">Old World swallowtail butterfly</name>
    <dbReference type="NCBI Taxonomy" id="76193"/>
    <lineage>
        <taxon>Eukaryota</taxon>
        <taxon>Metazoa</taxon>
        <taxon>Ecdysozoa</taxon>
        <taxon>Arthropoda</taxon>
        <taxon>Hexapoda</taxon>
        <taxon>Insecta</taxon>
        <taxon>Pterygota</taxon>
        <taxon>Neoptera</taxon>
        <taxon>Endopterygota</taxon>
        <taxon>Lepidoptera</taxon>
        <taxon>Glossata</taxon>
        <taxon>Ditrysia</taxon>
        <taxon>Papilionoidea</taxon>
        <taxon>Papilionidae</taxon>
        <taxon>Papilioninae</taxon>
        <taxon>Papilio</taxon>
    </lineage>
</organism>
<feature type="signal peptide" evidence="1">
    <location>
        <begin position="1"/>
        <end position="18"/>
    </location>
</feature>
<dbReference type="AlphaFoldDB" id="A0A194RRF2"/>
<feature type="chain" id="PRO_5008265394" evidence="1">
    <location>
        <begin position="19"/>
        <end position="141"/>
    </location>
</feature>
<dbReference type="InParanoid" id="A0A194RRF2"/>
<accession>A0A194RRF2</accession>
<evidence type="ECO:0000256" key="1">
    <source>
        <dbReference type="SAM" id="SignalP"/>
    </source>
</evidence>
<dbReference type="Proteomes" id="UP000053240">
    <property type="component" value="Unassembled WGS sequence"/>
</dbReference>
<evidence type="ECO:0000313" key="2">
    <source>
        <dbReference type="EMBL" id="KPJ18621.1"/>
    </source>
</evidence>
<gene>
    <name evidence="2" type="ORF">RR48_10565</name>
</gene>
<keyword evidence="1" id="KW-0732">Signal</keyword>
<reference evidence="2 3" key="1">
    <citation type="journal article" date="2015" name="Nat. Commun.">
        <title>Outbred genome sequencing and CRISPR/Cas9 gene editing in butterflies.</title>
        <authorList>
            <person name="Li X."/>
            <person name="Fan D."/>
            <person name="Zhang W."/>
            <person name="Liu G."/>
            <person name="Zhang L."/>
            <person name="Zhao L."/>
            <person name="Fang X."/>
            <person name="Chen L."/>
            <person name="Dong Y."/>
            <person name="Chen Y."/>
            <person name="Ding Y."/>
            <person name="Zhao R."/>
            <person name="Feng M."/>
            <person name="Zhu Y."/>
            <person name="Feng Y."/>
            <person name="Jiang X."/>
            <person name="Zhu D."/>
            <person name="Xiang H."/>
            <person name="Feng X."/>
            <person name="Li S."/>
            <person name="Wang J."/>
            <person name="Zhang G."/>
            <person name="Kronforst M.R."/>
            <person name="Wang W."/>
        </authorList>
    </citation>
    <scope>NUCLEOTIDE SEQUENCE [LARGE SCALE GENOMIC DNA]</scope>
    <source>
        <strain evidence="2">Ya'a_city_454_Pm</strain>
        <tissue evidence="2">Whole body</tissue>
    </source>
</reference>
<evidence type="ECO:0000313" key="3">
    <source>
        <dbReference type="Proteomes" id="UP000053240"/>
    </source>
</evidence>
<keyword evidence="3" id="KW-1185">Reference proteome</keyword>
<proteinExistence type="predicted"/>
<sequence length="141" mass="15975">MDYRIVALLLVMMSSALGEPRPGLSWPDCPCPKIMHPNNAPSVQPLSQSTLEKMYNFEEIILIYKLCLDYGQDLAVTDLVARRSSSASMRPRCARRAADFCSSLRTSTSFSLEYRFSINDATSLSWNDDRKLVIYLKEAEI</sequence>